<organism evidence="4 5">
    <name type="scientific">Bradyrhizobium diazoefficiens</name>
    <dbReference type="NCBI Taxonomy" id="1355477"/>
    <lineage>
        <taxon>Bacteria</taxon>
        <taxon>Pseudomonadati</taxon>
        <taxon>Pseudomonadota</taxon>
        <taxon>Alphaproteobacteria</taxon>
        <taxon>Hyphomicrobiales</taxon>
        <taxon>Nitrobacteraceae</taxon>
        <taxon>Bradyrhizobium</taxon>
    </lineage>
</organism>
<dbReference type="InterPro" id="IPR051396">
    <property type="entry name" value="Bact_Antivir_Def_Nuclease"/>
</dbReference>
<proteinExistence type="predicted"/>
<evidence type="ECO:0000259" key="2">
    <source>
        <dbReference type="Pfam" id="PF13304"/>
    </source>
</evidence>
<evidence type="ECO:0000256" key="1">
    <source>
        <dbReference type="SAM" id="MobiDB-lite"/>
    </source>
</evidence>
<protein>
    <recommendedName>
        <fullName evidence="6">ATP-dependent endonuclease</fullName>
    </recommendedName>
</protein>
<dbReference type="AlphaFoldDB" id="A0A0E4FYD3"/>
<dbReference type="Pfam" id="PF20469">
    <property type="entry name" value="OLD-like_TOPRIM"/>
    <property type="match status" value="1"/>
</dbReference>
<feature type="region of interest" description="Disordered" evidence="1">
    <location>
        <begin position="1"/>
        <end position="27"/>
    </location>
</feature>
<evidence type="ECO:0000259" key="3">
    <source>
        <dbReference type="Pfam" id="PF20469"/>
    </source>
</evidence>
<dbReference type="GO" id="GO:0005524">
    <property type="term" value="F:ATP binding"/>
    <property type="evidence" value="ECO:0007669"/>
    <property type="project" value="InterPro"/>
</dbReference>
<evidence type="ECO:0000313" key="4">
    <source>
        <dbReference type="EMBL" id="BAR57666.1"/>
    </source>
</evidence>
<feature type="domain" description="OLD protein-like TOPRIM" evidence="3">
    <location>
        <begin position="460"/>
        <end position="523"/>
    </location>
</feature>
<dbReference type="GO" id="GO:0016887">
    <property type="term" value="F:ATP hydrolysis activity"/>
    <property type="evidence" value="ECO:0007669"/>
    <property type="project" value="InterPro"/>
</dbReference>
<gene>
    <name evidence="4" type="ORF">NK6_4499</name>
</gene>
<feature type="compositionally biased region" description="Polar residues" evidence="1">
    <location>
        <begin position="1"/>
        <end position="11"/>
    </location>
</feature>
<dbReference type="Gene3D" id="3.40.50.300">
    <property type="entry name" value="P-loop containing nucleotide triphosphate hydrolases"/>
    <property type="match status" value="1"/>
</dbReference>
<accession>A0A0E4FYD3</accession>
<name>A0A0E4FYD3_9BRAD</name>
<dbReference type="InterPro" id="IPR027417">
    <property type="entry name" value="P-loop_NTPase"/>
</dbReference>
<evidence type="ECO:0008006" key="6">
    <source>
        <dbReference type="Google" id="ProtNLM"/>
    </source>
</evidence>
<dbReference type="SUPFAM" id="SSF52540">
    <property type="entry name" value="P-loop containing nucleoside triphosphate hydrolases"/>
    <property type="match status" value="1"/>
</dbReference>
<evidence type="ECO:0000313" key="5">
    <source>
        <dbReference type="Proteomes" id="UP000063308"/>
    </source>
</evidence>
<dbReference type="PANTHER" id="PTHR43581">
    <property type="entry name" value="ATP/GTP PHOSPHATASE"/>
    <property type="match status" value="1"/>
</dbReference>
<dbReference type="Pfam" id="PF13304">
    <property type="entry name" value="AAA_21"/>
    <property type="match status" value="1"/>
</dbReference>
<dbReference type="InterPro" id="IPR034139">
    <property type="entry name" value="TOPRIM_OLD"/>
</dbReference>
<reference evidence="4 5" key="1">
    <citation type="submission" date="2014-11" db="EMBL/GenBank/DDBJ databases">
        <title>Symbiosis island explosion on the genome of extra-slow-growing strains of soybean bradyrhizobia with massive insertion sequences.</title>
        <authorList>
            <person name="Iida T."/>
            <person name="Minamisawa K."/>
        </authorList>
    </citation>
    <scope>NUCLEOTIDE SEQUENCE [LARGE SCALE GENOMIC DNA]</scope>
    <source>
        <strain evidence="4 5">NK6</strain>
    </source>
</reference>
<dbReference type="PANTHER" id="PTHR43581:SF4">
    <property type="entry name" value="ATP_GTP PHOSPHATASE"/>
    <property type="match status" value="1"/>
</dbReference>
<feature type="domain" description="ATPase AAA-type core" evidence="2">
    <location>
        <begin position="87"/>
        <end position="411"/>
    </location>
</feature>
<dbReference type="Proteomes" id="UP000063308">
    <property type="component" value="Chromosome"/>
</dbReference>
<sequence length="668" mass="73418">MLSINPSTTPPCWSGREADHRGVGSPNTSYANHRVGVSYWLHRDHKLLLQGAEVTIAKPKSSGVKIVCVRISNFRALRNIEMDIGDLTVMVGPNNAGKTSILDGIQAAIGATRKLLGKDDVFLAETETDVPKERKAVIDILLRPTDDDGKIVESFPAGSYWTALWGAGVSQDGADFFDQVAIRTTLAWNAVHGDYRTSRAFLKEWKAFSEWLTADEQGTATSSQIEPIAMHYIDAKRDLEEDLRSKGSFFRRLTDDLGLSDADISTLEAGLTALNHSMITKSEVLKHLKDTLTRLQDVIAAEKATVDIAPIPRRLRDLSKGIDVTLSTTGAQTFPLNRHGMGTRSLASLLVFRAFASWRNEKAIAAGDKLHSILALEEPEAHLHPQAQRALFGQVMAIPGQRVVSTHSPYFAGQASLEDLRLLVKSGSSTSISKLDLESLSGDERRKLEREVIASRGDILFARALILFEGETEEQSLPVLCQKRFGMSAHELGFNFVGVGGGNYFPFVWLATNFRMAWYIFSDGEPRPVANLKSQLARAGHSDITKCPQVSLIPGGNDYEKQLIDEGYLDAIEMAVAKTFGSDKLDDYIASLHGKPGKKVDGKETTRDYSGAEGRKSAVLDFMRENKTRLAAPIAQQICELPKERQTPKCLEGLFDRLASDFSLGSPM</sequence>
<dbReference type="EMBL" id="AP014685">
    <property type="protein sequence ID" value="BAR57666.1"/>
    <property type="molecule type" value="Genomic_DNA"/>
</dbReference>
<dbReference type="InterPro" id="IPR003959">
    <property type="entry name" value="ATPase_AAA_core"/>
</dbReference>